<reference evidence="3" key="1">
    <citation type="submission" date="2017-12" db="EMBL/GenBank/DDBJ databases">
        <authorList>
            <person name="Martens C."/>
            <person name="Dahlstrom E."/>
            <person name="Barbian K."/>
            <person name="Sykora L."/>
            <person name="Ricklefs S."/>
            <person name="Bruno D."/>
            <person name="Anzick I."/>
            <person name="Myles I."/>
            <person name="Datta S.K."/>
        </authorList>
    </citation>
    <scope>NUCLEOTIDE SEQUENCE</scope>
    <source>
        <strain evidence="3">AD2</strain>
    </source>
</reference>
<protein>
    <submittedName>
        <fullName evidence="3">Transcriptional regulator</fullName>
    </submittedName>
</protein>
<dbReference type="EMBL" id="CP025189">
    <property type="protein sequence ID" value="AWV23382.1"/>
    <property type="molecule type" value="Genomic_DNA"/>
</dbReference>
<gene>
    <name evidence="3" type="ORF">RADP37_05335</name>
</gene>
<feature type="compositionally biased region" description="Low complexity" evidence="1">
    <location>
        <begin position="117"/>
        <end position="136"/>
    </location>
</feature>
<dbReference type="RefSeq" id="WP_314216692.1">
    <property type="nucleotide sequence ID" value="NZ_CP025189.1"/>
</dbReference>
<dbReference type="Gene3D" id="1.10.260.40">
    <property type="entry name" value="lambda repressor-like DNA-binding domains"/>
    <property type="match status" value="1"/>
</dbReference>
<dbReference type="CDD" id="cd00093">
    <property type="entry name" value="HTH_XRE"/>
    <property type="match status" value="1"/>
</dbReference>
<dbReference type="InterPro" id="IPR010982">
    <property type="entry name" value="Lambda_DNA-bd_dom_sf"/>
</dbReference>
<dbReference type="GO" id="GO:0003677">
    <property type="term" value="F:DNA binding"/>
    <property type="evidence" value="ECO:0007669"/>
    <property type="project" value="InterPro"/>
</dbReference>
<sequence>MGKTLEAKLAELAPESRARVENRAAELVAEEASLRDLRKAMSKTQTQVARKLKIGQVAVSRLEQRADLMLSTLRGYLNAMGAELEVRAVFKGRPPVRLVGFDQIAPKATKRAPVRKASSGSTARPRARSTRTSASA</sequence>
<evidence type="ECO:0000259" key="2">
    <source>
        <dbReference type="PROSITE" id="PS50943"/>
    </source>
</evidence>
<feature type="region of interest" description="Disordered" evidence="1">
    <location>
        <begin position="108"/>
        <end position="136"/>
    </location>
</feature>
<dbReference type="SUPFAM" id="SSF47413">
    <property type="entry name" value="lambda repressor-like DNA-binding domains"/>
    <property type="match status" value="1"/>
</dbReference>
<dbReference type="PROSITE" id="PS50943">
    <property type="entry name" value="HTH_CROC1"/>
    <property type="match status" value="1"/>
</dbReference>
<dbReference type="InterPro" id="IPR001387">
    <property type="entry name" value="Cro/C1-type_HTH"/>
</dbReference>
<name>A0A4Y1MZE5_9PROT</name>
<accession>A0A4Y1MZE5</accession>
<evidence type="ECO:0000313" key="3">
    <source>
        <dbReference type="EMBL" id="AWV23382.1"/>
    </source>
</evidence>
<dbReference type="Pfam" id="PF01381">
    <property type="entry name" value="HTH_3"/>
    <property type="match status" value="1"/>
</dbReference>
<evidence type="ECO:0000256" key="1">
    <source>
        <dbReference type="SAM" id="MobiDB-lite"/>
    </source>
</evidence>
<dbReference type="SMART" id="SM00530">
    <property type="entry name" value="HTH_XRE"/>
    <property type="match status" value="1"/>
</dbReference>
<proteinExistence type="predicted"/>
<dbReference type="AlphaFoldDB" id="A0A4Y1MZE5"/>
<feature type="domain" description="HTH cro/C1-type" evidence="2">
    <location>
        <begin position="34"/>
        <end position="87"/>
    </location>
</feature>
<organism evidence="3">
    <name type="scientific">Roseomonas mucosa</name>
    <dbReference type="NCBI Taxonomy" id="207340"/>
    <lineage>
        <taxon>Bacteria</taxon>
        <taxon>Pseudomonadati</taxon>
        <taxon>Pseudomonadota</taxon>
        <taxon>Alphaproteobacteria</taxon>
        <taxon>Acetobacterales</taxon>
        <taxon>Roseomonadaceae</taxon>
        <taxon>Roseomonas</taxon>
    </lineage>
</organism>